<organism evidence="4 5">
    <name type="scientific">Thiopseudomonas denitrificans</name>
    <dbReference type="NCBI Taxonomy" id="1501432"/>
    <lineage>
        <taxon>Bacteria</taxon>
        <taxon>Pseudomonadati</taxon>
        <taxon>Pseudomonadota</taxon>
        <taxon>Gammaproteobacteria</taxon>
        <taxon>Pseudomonadales</taxon>
        <taxon>Pseudomonadaceae</taxon>
        <taxon>Thiopseudomonas</taxon>
    </lineage>
</organism>
<gene>
    <name evidence="4" type="ORF">DFQ45_10152</name>
</gene>
<proteinExistence type="predicted"/>
<dbReference type="InterPro" id="IPR005269">
    <property type="entry name" value="LOG"/>
</dbReference>
<evidence type="ECO:0000313" key="4">
    <source>
        <dbReference type="EMBL" id="TDQ39923.1"/>
    </source>
</evidence>
<name>A0A4R6U536_9GAMM</name>
<keyword evidence="5" id="KW-1185">Reference proteome</keyword>
<reference evidence="4 5" key="1">
    <citation type="submission" date="2019-03" db="EMBL/GenBank/DDBJ databases">
        <title>Genomic Encyclopedia of Type Strains, Phase IV (KMG-IV): sequencing the most valuable type-strain genomes for metagenomic binning, comparative biology and taxonomic classification.</title>
        <authorList>
            <person name="Goeker M."/>
        </authorList>
    </citation>
    <scope>NUCLEOTIDE SEQUENCE [LARGE SCALE GENOMIC DNA]</scope>
    <source>
        <strain evidence="4 5">DSM 28679</strain>
    </source>
</reference>
<dbReference type="AlphaFoldDB" id="A0A4R6U536"/>
<dbReference type="EC" id="3.2.2.4" evidence="2"/>
<dbReference type="GO" id="GO:0008714">
    <property type="term" value="F:AMP nucleosidase activity"/>
    <property type="evidence" value="ECO:0007669"/>
    <property type="project" value="UniProtKB-EC"/>
</dbReference>
<comment type="caution">
    <text evidence="4">The sequence shown here is derived from an EMBL/GenBank/DDBJ whole genome shotgun (WGS) entry which is preliminary data.</text>
</comment>
<evidence type="ECO:0000256" key="1">
    <source>
        <dbReference type="ARBA" id="ARBA00000274"/>
    </source>
</evidence>
<dbReference type="InterPro" id="IPR031100">
    <property type="entry name" value="LOG_fam"/>
</dbReference>
<dbReference type="Proteomes" id="UP000294575">
    <property type="component" value="Unassembled WGS sequence"/>
</dbReference>
<dbReference type="NCBIfam" id="TIGR00730">
    <property type="entry name" value="Rossman fold protein, TIGR00730 family"/>
    <property type="match status" value="1"/>
</dbReference>
<evidence type="ECO:0000313" key="5">
    <source>
        <dbReference type="Proteomes" id="UP000294575"/>
    </source>
</evidence>
<dbReference type="Pfam" id="PF03641">
    <property type="entry name" value="Lysine_decarbox"/>
    <property type="match status" value="1"/>
</dbReference>
<evidence type="ECO:0000256" key="3">
    <source>
        <dbReference type="ARBA" id="ARBA00031983"/>
    </source>
</evidence>
<dbReference type="InterPro" id="IPR052341">
    <property type="entry name" value="LOG_family_nucleotidases"/>
</dbReference>
<dbReference type="EMBL" id="SNYK01000001">
    <property type="protein sequence ID" value="TDQ39923.1"/>
    <property type="molecule type" value="Genomic_DNA"/>
</dbReference>
<dbReference type="PANTHER" id="PTHR43393">
    <property type="entry name" value="CYTOKININ RIBOSIDE 5'-MONOPHOSPHATE PHOSPHORIBOHYDROLASE"/>
    <property type="match status" value="1"/>
</dbReference>
<dbReference type="Gene3D" id="3.40.50.450">
    <property type="match status" value="1"/>
</dbReference>
<protein>
    <recommendedName>
        <fullName evidence="3">AMP nucleosidase</fullName>
        <ecNumber evidence="2">3.2.2.4</ecNumber>
    </recommendedName>
    <alternativeName>
        <fullName evidence="3">AMP nucleosidase</fullName>
    </alternativeName>
</protein>
<dbReference type="RefSeq" id="WP_101496522.1">
    <property type="nucleotide sequence ID" value="NZ_LNJZ01000006.1"/>
</dbReference>
<dbReference type="GO" id="GO:0005829">
    <property type="term" value="C:cytosol"/>
    <property type="evidence" value="ECO:0007669"/>
    <property type="project" value="TreeGrafter"/>
</dbReference>
<dbReference type="PANTHER" id="PTHR43393:SF2">
    <property type="entry name" value="CYTOKININ RIBOSIDE 5'-MONOPHOSPHATE PHOSPHORIBOHYDROLASE"/>
    <property type="match status" value="1"/>
</dbReference>
<dbReference type="SUPFAM" id="SSF102405">
    <property type="entry name" value="MCP/YpsA-like"/>
    <property type="match status" value="1"/>
</dbReference>
<dbReference type="OrthoDB" id="9801098at2"/>
<evidence type="ECO:0000256" key="2">
    <source>
        <dbReference type="ARBA" id="ARBA00011985"/>
    </source>
</evidence>
<accession>A0A4R6U536</accession>
<comment type="catalytic activity">
    <reaction evidence="1">
        <text>AMP + H2O = D-ribose 5-phosphate + adenine</text>
        <dbReference type="Rhea" id="RHEA:20129"/>
        <dbReference type="ChEBI" id="CHEBI:15377"/>
        <dbReference type="ChEBI" id="CHEBI:16708"/>
        <dbReference type="ChEBI" id="CHEBI:78346"/>
        <dbReference type="ChEBI" id="CHEBI:456215"/>
        <dbReference type="EC" id="3.2.2.4"/>
    </reaction>
</comment>
<dbReference type="GO" id="GO:0009691">
    <property type="term" value="P:cytokinin biosynthetic process"/>
    <property type="evidence" value="ECO:0007669"/>
    <property type="project" value="InterPro"/>
</dbReference>
<sequence length="358" mass="40693">MSNHTDEYLERQYLVSSFDVAERIDALLEAAVPPNSPNAALYREMMLTVARMAEADRSRWDAKIMMQTLRELEASFDLLERFKRRRKVTVFGSARTPADNPLYLQAKELGEILARHNLMVITGAGGGIMAAAHEGAGPDSSLGLNIVLPFEQGANATMQARNSHLLTFHFFFLRKLFFVKEADALVLCPGGFGTLDEAWEVLTLVQTGKSPLVPIVLLDVEGGTYWDQCLEFMREEMVDKGYILPEDMDLMRLVRSPQEAGQEIARFYANYHSTRWYGGNFVIRTNHRLTASALQHLNDNFRGICLAGGFSQVQYCPETHKEPEFCNLQRLEFAFNARDLGRLRQLVDFINLEENWEK</sequence>